<name>A0A383W8Y4_TETOB</name>
<reference evidence="2 3" key="1">
    <citation type="submission" date="2016-10" db="EMBL/GenBank/DDBJ databases">
        <authorList>
            <person name="Cai Z."/>
        </authorList>
    </citation>
    <scope>NUCLEOTIDE SEQUENCE [LARGE SCALE GENOMIC DNA]</scope>
</reference>
<evidence type="ECO:0000256" key="1">
    <source>
        <dbReference type="SAM" id="MobiDB-lite"/>
    </source>
</evidence>
<evidence type="ECO:0000313" key="3">
    <source>
        <dbReference type="Proteomes" id="UP000256970"/>
    </source>
</evidence>
<organism evidence="2 3">
    <name type="scientific">Tetradesmus obliquus</name>
    <name type="common">Green alga</name>
    <name type="synonym">Acutodesmus obliquus</name>
    <dbReference type="NCBI Taxonomy" id="3088"/>
    <lineage>
        <taxon>Eukaryota</taxon>
        <taxon>Viridiplantae</taxon>
        <taxon>Chlorophyta</taxon>
        <taxon>core chlorophytes</taxon>
        <taxon>Chlorophyceae</taxon>
        <taxon>CS clade</taxon>
        <taxon>Sphaeropleales</taxon>
        <taxon>Scenedesmaceae</taxon>
        <taxon>Tetradesmus</taxon>
    </lineage>
</organism>
<feature type="compositionally biased region" description="Polar residues" evidence="1">
    <location>
        <begin position="198"/>
        <end position="208"/>
    </location>
</feature>
<feature type="region of interest" description="Disordered" evidence="1">
    <location>
        <begin position="126"/>
        <end position="181"/>
    </location>
</feature>
<sequence length="494" mass="51662">MPVAPTILPVLTPVSSFTDLSSRYATQKLTAADLGACTALKSSSMSSTAAGKDSSSSSSSEATASWMFSALPLADMGPQTPSLTFCGSSDRHNQLHLQQVQLPSNGDPTLTVSSAVAVTAHISMSAAAKHPGSRRCSSADSLSSTSSSGSGNSSGSGSSSNWAAPASPHHSSSSSSSSSSTSLLQSITPELLATRTVSARMTTSCMKTSSSSSSSKRLQHLSSLQQQQQQLSRADACSTPYMHPATSAGPPTAPHLQQQQQQQYRCQQHEELQASDAATMTALDERLAQLLSLRQALIANTVTAAAALHAVAAAAPQRERRYSHPTPHCSSGYAPVQYSSSSSSSRRRGSTGGMYHHQVPAATRTNSHGSTGTACLGLASAQPVTFKMQQYRQGPSMPAAPAVRPAAAQFGADYGAYSSGGMRWGDTGSAGPVVLEELCYLQQQQQWAAGGNCWAAAASGKGNVMAAAEERLWQLERLQQLQQRLREELMVLLH</sequence>
<keyword evidence="3" id="KW-1185">Reference proteome</keyword>
<dbReference type="EMBL" id="FNXT01001205">
    <property type="protein sequence ID" value="SZX74105.1"/>
    <property type="molecule type" value="Genomic_DNA"/>
</dbReference>
<feature type="region of interest" description="Disordered" evidence="1">
    <location>
        <begin position="317"/>
        <end position="356"/>
    </location>
</feature>
<feature type="compositionally biased region" description="Low complexity" evidence="1">
    <location>
        <begin position="209"/>
        <end position="232"/>
    </location>
</feature>
<dbReference type="AlphaFoldDB" id="A0A383W8Y4"/>
<proteinExistence type="predicted"/>
<protein>
    <submittedName>
        <fullName evidence="2">Uncharacterized protein</fullName>
    </submittedName>
</protein>
<evidence type="ECO:0000313" key="2">
    <source>
        <dbReference type="EMBL" id="SZX74105.1"/>
    </source>
</evidence>
<feature type="compositionally biased region" description="Low complexity" evidence="1">
    <location>
        <begin position="138"/>
        <end position="181"/>
    </location>
</feature>
<feature type="region of interest" description="Disordered" evidence="1">
    <location>
        <begin position="198"/>
        <end position="265"/>
    </location>
</feature>
<gene>
    <name evidence="2" type="ORF">BQ4739_LOCUS14356</name>
</gene>
<accession>A0A383W8Y4</accession>
<dbReference type="Proteomes" id="UP000256970">
    <property type="component" value="Unassembled WGS sequence"/>
</dbReference>